<evidence type="ECO:0000313" key="2">
    <source>
        <dbReference type="Proteomes" id="UP000799755"/>
    </source>
</evidence>
<sequence>MVSSGYSFDAAGSAASWSVMLLAVQLIGRSREGEADGAVDAAGRAAFVYCRRLLLMPLAEQLLSTAGGAAIVNAAGGAAYWQPIIIANIVPPTGILPQASLSTQRHMGALYKRISENYRASYRGEVEVGADTRAFRRFRATRDGTIHEDRYTFAV</sequence>
<keyword evidence="2" id="KW-1185">Reference proteome</keyword>
<organism evidence="1 2">
    <name type="scientific">Lindgomyces ingoldianus</name>
    <dbReference type="NCBI Taxonomy" id="673940"/>
    <lineage>
        <taxon>Eukaryota</taxon>
        <taxon>Fungi</taxon>
        <taxon>Dikarya</taxon>
        <taxon>Ascomycota</taxon>
        <taxon>Pezizomycotina</taxon>
        <taxon>Dothideomycetes</taxon>
        <taxon>Pleosporomycetidae</taxon>
        <taxon>Pleosporales</taxon>
        <taxon>Lindgomycetaceae</taxon>
        <taxon>Lindgomyces</taxon>
    </lineage>
</organism>
<evidence type="ECO:0000313" key="1">
    <source>
        <dbReference type="EMBL" id="KAF2476083.1"/>
    </source>
</evidence>
<comment type="caution">
    <text evidence="1">The sequence shown here is derived from an EMBL/GenBank/DDBJ whole genome shotgun (WGS) entry which is preliminary data.</text>
</comment>
<gene>
    <name evidence="1" type="ORF">BDR25DRAFT_350376</name>
</gene>
<reference evidence="1" key="1">
    <citation type="journal article" date="2020" name="Stud. Mycol.">
        <title>101 Dothideomycetes genomes: a test case for predicting lifestyles and emergence of pathogens.</title>
        <authorList>
            <person name="Haridas S."/>
            <person name="Albert R."/>
            <person name="Binder M."/>
            <person name="Bloem J."/>
            <person name="Labutti K."/>
            <person name="Salamov A."/>
            <person name="Andreopoulos B."/>
            <person name="Baker S."/>
            <person name="Barry K."/>
            <person name="Bills G."/>
            <person name="Bluhm B."/>
            <person name="Cannon C."/>
            <person name="Castanera R."/>
            <person name="Culley D."/>
            <person name="Daum C."/>
            <person name="Ezra D."/>
            <person name="Gonzalez J."/>
            <person name="Henrissat B."/>
            <person name="Kuo A."/>
            <person name="Liang C."/>
            <person name="Lipzen A."/>
            <person name="Lutzoni F."/>
            <person name="Magnuson J."/>
            <person name="Mondo S."/>
            <person name="Nolan M."/>
            <person name="Ohm R."/>
            <person name="Pangilinan J."/>
            <person name="Park H.-J."/>
            <person name="Ramirez L."/>
            <person name="Alfaro M."/>
            <person name="Sun H."/>
            <person name="Tritt A."/>
            <person name="Yoshinaga Y."/>
            <person name="Zwiers L.-H."/>
            <person name="Turgeon B."/>
            <person name="Goodwin S."/>
            <person name="Spatafora J."/>
            <person name="Crous P."/>
            <person name="Grigoriev I."/>
        </authorList>
    </citation>
    <scope>NUCLEOTIDE SEQUENCE</scope>
    <source>
        <strain evidence="1">ATCC 200398</strain>
    </source>
</reference>
<name>A0ACB6R9Y1_9PLEO</name>
<dbReference type="EMBL" id="MU003495">
    <property type="protein sequence ID" value="KAF2476083.1"/>
    <property type="molecule type" value="Genomic_DNA"/>
</dbReference>
<accession>A0ACB6R9Y1</accession>
<proteinExistence type="predicted"/>
<dbReference type="Proteomes" id="UP000799755">
    <property type="component" value="Unassembled WGS sequence"/>
</dbReference>
<protein>
    <submittedName>
        <fullName evidence="1">Uncharacterized protein</fullName>
    </submittedName>
</protein>